<accession>A0A6J5NDV6</accession>
<proteinExistence type="predicted"/>
<evidence type="ECO:0000313" key="2">
    <source>
        <dbReference type="EMBL" id="CAB4153679.1"/>
    </source>
</evidence>
<feature type="region of interest" description="Disordered" evidence="1">
    <location>
        <begin position="195"/>
        <end position="230"/>
    </location>
</feature>
<dbReference type="EMBL" id="LR796601">
    <property type="protein sequence ID" value="CAB4153679.1"/>
    <property type="molecule type" value="Genomic_DNA"/>
</dbReference>
<reference evidence="2" key="1">
    <citation type="submission" date="2020-04" db="EMBL/GenBank/DDBJ databases">
        <authorList>
            <person name="Chiriac C."/>
            <person name="Salcher M."/>
            <person name="Ghai R."/>
            <person name="Kavagutti S V."/>
        </authorList>
    </citation>
    <scope>NUCLEOTIDE SEQUENCE</scope>
</reference>
<feature type="region of interest" description="Disordered" evidence="1">
    <location>
        <begin position="260"/>
        <end position="279"/>
    </location>
</feature>
<name>A0A6J5NDV6_9CAUD</name>
<evidence type="ECO:0008006" key="3">
    <source>
        <dbReference type="Google" id="ProtNLM"/>
    </source>
</evidence>
<organism evidence="2">
    <name type="scientific">uncultured Caudovirales phage</name>
    <dbReference type="NCBI Taxonomy" id="2100421"/>
    <lineage>
        <taxon>Viruses</taxon>
        <taxon>Duplodnaviria</taxon>
        <taxon>Heunggongvirae</taxon>
        <taxon>Uroviricota</taxon>
        <taxon>Caudoviricetes</taxon>
        <taxon>Peduoviridae</taxon>
        <taxon>Maltschvirus</taxon>
        <taxon>Maltschvirus maltsch</taxon>
    </lineage>
</organism>
<protein>
    <recommendedName>
        <fullName evidence="3">Tail fiber protein</fullName>
    </recommendedName>
</protein>
<sequence length="843" mass="84805">MAVPISNVTRRQVYAPSGSGGAGPYAFTFEILANTDIAVYKEDTLLTLTTHYTVTINSNGTGSVTITAAGLALSPTSPTQYAIVGNRTISRSTDFTTGGDFFANTINDELDQQTIFAQQNAEGLQRALTAPQTDPTTIDMTLPKAADRANKTLAFDANGDPTLGISAADVANALTYATNAANSATAAASSASSASSSASSASSSASTASTQASNASTSATSASNSASSASTSATNAASSASTASTQASNASTSATNAASSASSASTSASNASTSATNASNSASAAATSASNAATSETNAAASAASAASALDSFDDRYLGSKTSNPTLDNDGNALVTGALYYRSTAPIGMKVYDGAQWIEASAAQQAALVTYEYVATAGQTTFSGADANSLTLSYIAGGLIVSLNGSILRPGDDYTATNGTSIVLVTAASLNDELCAYAFSSFNVANTYTQAQTDSLLAAKAPLASPALTGTPTAPTAAAATNTTQLATTAFVSALTGTSGITGFKNRIINGAMVIDQRNAGASVTITSNAYTLDRWLATVSASSKFSVQQNAGSITSPAGFTKYLGCTSLSAYSIGAGDYFLMRQPVEGFNTADLGWGTANAQTITVSFRVYSSLTGTFGGALENNATNRSYPFSYTISAANTWETKSITIAGDTSGTWATDNSIGVMLAFGLGVGSTFSGTAGSWSSTRYFSATGATSVVGTNGATFYITGVQLEKGSTATSFDYRPYGTELALCQRYYESTAFPDASFGISSVRITVSSSTNAFAGGFNYLVPKRTNSPTVTLYSRNGTSGKTSLVSTGADVAGTSTANNIGGTGFWGVSIGTPPAAGSGIEAGWTASAEL</sequence>
<evidence type="ECO:0000256" key="1">
    <source>
        <dbReference type="SAM" id="MobiDB-lite"/>
    </source>
</evidence>
<gene>
    <name evidence="2" type="ORF">UFOVP628_15</name>
</gene>